<proteinExistence type="predicted"/>
<gene>
    <name evidence="1" type="ORF">CALMAC_LOCUS1630</name>
</gene>
<reference evidence="1 2" key="1">
    <citation type="submission" date="2019-01" db="EMBL/GenBank/DDBJ databases">
        <authorList>
            <person name="Sayadi A."/>
        </authorList>
    </citation>
    <scope>NUCLEOTIDE SEQUENCE [LARGE SCALE GENOMIC DNA]</scope>
</reference>
<dbReference type="AlphaFoldDB" id="A0A653BK22"/>
<keyword evidence="2" id="KW-1185">Reference proteome</keyword>
<organism evidence="1 2">
    <name type="scientific">Callosobruchus maculatus</name>
    <name type="common">Southern cowpea weevil</name>
    <name type="synonym">Pulse bruchid</name>
    <dbReference type="NCBI Taxonomy" id="64391"/>
    <lineage>
        <taxon>Eukaryota</taxon>
        <taxon>Metazoa</taxon>
        <taxon>Ecdysozoa</taxon>
        <taxon>Arthropoda</taxon>
        <taxon>Hexapoda</taxon>
        <taxon>Insecta</taxon>
        <taxon>Pterygota</taxon>
        <taxon>Neoptera</taxon>
        <taxon>Endopterygota</taxon>
        <taxon>Coleoptera</taxon>
        <taxon>Polyphaga</taxon>
        <taxon>Cucujiformia</taxon>
        <taxon>Chrysomeloidea</taxon>
        <taxon>Chrysomelidae</taxon>
        <taxon>Bruchinae</taxon>
        <taxon>Bruchini</taxon>
        <taxon>Callosobruchus</taxon>
    </lineage>
</organism>
<protein>
    <submittedName>
        <fullName evidence="1">Uncharacterized protein</fullName>
    </submittedName>
</protein>
<sequence>MPCCRSINHFFDHKNYSRLNLISLYLLFDVYLLAKNHRKTLALFRNVGCKLSLPCSILTTLSSVSSVGRGVVKVVWK</sequence>
<accession>A0A653BK22</accession>
<evidence type="ECO:0000313" key="2">
    <source>
        <dbReference type="Proteomes" id="UP000410492"/>
    </source>
</evidence>
<name>A0A653BK22_CALMS</name>
<dbReference type="EMBL" id="CAACVG010001905">
    <property type="protein sequence ID" value="VEN35834.1"/>
    <property type="molecule type" value="Genomic_DNA"/>
</dbReference>
<dbReference type="Proteomes" id="UP000410492">
    <property type="component" value="Unassembled WGS sequence"/>
</dbReference>
<evidence type="ECO:0000313" key="1">
    <source>
        <dbReference type="EMBL" id="VEN35834.1"/>
    </source>
</evidence>